<dbReference type="Proteomes" id="UP000829476">
    <property type="component" value="Chromosome"/>
</dbReference>
<sequence>MSILNYIRRCCFWLLDFLKGGKVCKHYKDIAYVLNNMHTSKVEKLRKKRLNDLLVFATSTTPFYKKYQGFDSIEDFPLINKNMIRNSFDNFKSDKFLNEENTSVVTSGSTGTPFKLFHNKDKRNRSTADVIYFAGLAGFKIGSKLFYMKVWNKINMKSPLKRWMENIVPHSIYSYTDEDFRSLLGKMKRDPHKKGLVGFASTYELLCNYLDKIESPPLHDYNVTSIIANSEALDMKTKKRMEYYFGVPAISRYSNMENGMLAQQVPDGTSDFHINWASFYIELLDLNEDKPAKLGDPGRVVITDLYNYCMPMIRYENGDIAVFEKNKKGALVLKNIEGRKVDIIYNTKGEPVTSHIVTVNMWKYSELKQYQFIQKDKKEYLFKINRKNELFDGEEGLIDEFKEYLGEDAVIDLEYVNDIPLLASGKRKLVVSDYQR</sequence>
<dbReference type="PANTHER" id="PTHR36932:SF1">
    <property type="entry name" value="CAPSULAR POLYSACCHARIDE BIOSYNTHESIS PROTEIN"/>
    <property type="match status" value="1"/>
</dbReference>
<organism evidence="1 2">
    <name type="scientific">Zhouia spongiae</name>
    <dbReference type="NCBI Taxonomy" id="2202721"/>
    <lineage>
        <taxon>Bacteria</taxon>
        <taxon>Pseudomonadati</taxon>
        <taxon>Bacteroidota</taxon>
        <taxon>Flavobacteriia</taxon>
        <taxon>Flavobacteriales</taxon>
        <taxon>Flavobacteriaceae</taxon>
        <taxon>Zhouia</taxon>
    </lineage>
</organism>
<name>A0ABY3YN92_9FLAO</name>
<gene>
    <name evidence="1" type="ORF">MQE36_01755</name>
</gene>
<dbReference type="InterPro" id="IPR042099">
    <property type="entry name" value="ANL_N_sf"/>
</dbReference>
<dbReference type="Gene3D" id="3.40.50.12780">
    <property type="entry name" value="N-terminal domain of ligase-like"/>
    <property type="match status" value="1"/>
</dbReference>
<dbReference type="EMBL" id="CP094326">
    <property type="protein sequence ID" value="UNY99085.1"/>
    <property type="molecule type" value="Genomic_DNA"/>
</dbReference>
<reference evidence="1 2" key="1">
    <citation type="journal article" date="2018" name="Int. J. Syst. Evol. Microbiol.">
        <title>Zhouia spongiae sp. nov., isolated from a marine sponge.</title>
        <authorList>
            <person name="Zhuang L."/>
            <person name="Lin B."/>
            <person name="Qin F."/>
            <person name="Luo L."/>
        </authorList>
    </citation>
    <scope>NUCLEOTIDE SEQUENCE [LARGE SCALE GENOMIC DNA]</scope>
    <source>
        <strain evidence="1 2">HN-Y44</strain>
    </source>
</reference>
<dbReference type="PANTHER" id="PTHR36932">
    <property type="entry name" value="CAPSULAR POLYSACCHARIDE BIOSYNTHESIS PROTEIN"/>
    <property type="match status" value="1"/>
</dbReference>
<proteinExistence type="predicted"/>
<dbReference type="RefSeq" id="WP_242937485.1">
    <property type="nucleotide sequence ID" value="NZ_CP094326.1"/>
</dbReference>
<evidence type="ECO:0000313" key="1">
    <source>
        <dbReference type="EMBL" id="UNY99085.1"/>
    </source>
</evidence>
<accession>A0ABY3YN92</accession>
<keyword evidence="2" id="KW-1185">Reference proteome</keyword>
<dbReference type="SUPFAM" id="SSF56801">
    <property type="entry name" value="Acetyl-CoA synthetase-like"/>
    <property type="match status" value="1"/>
</dbReference>
<evidence type="ECO:0000313" key="2">
    <source>
        <dbReference type="Proteomes" id="UP000829476"/>
    </source>
</evidence>
<dbReference type="InterPro" id="IPR053158">
    <property type="entry name" value="CapK_Type1_Caps_Biosynth"/>
</dbReference>
<protein>
    <submittedName>
        <fullName evidence="1">CoF synthetase</fullName>
    </submittedName>
</protein>